<proteinExistence type="predicted"/>
<feature type="non-terminal residue" evidence="1">
    <location>
        <position position="141"/>
    </location>
</feature>
<gene>
    <name evidence="1" type="ORF">PCOR1329_LOCUS69301</name>
</gene>
<reference evidence="1" key="1">
    <citation type="submission" date="2023-10" db="EMBL/GenBank/DDBJ databases">
        <authorList>
            <person name="Chen Y."/>
            <person name="Shah S."/>
            <person name="Dougan E. K."/>
            <person name="Thang M."/>
            <person name="Chan C."/>
        </authorList>
    </citation>
    <scope>NUCLEOTIDE SEQUENCE [LARGE SCALE GENOMIC DNA]</scope>
</reference>
<organism evidence="1 2">
    <name type="scientific">Prorocentrum cordatum</name>
    <dbReference type="NCBI Taxonomy" id="2364126"/>
    <lineage>
        <taxon>Eukaryota</taxon>
        <taxon>Sar</taxon>
        <taxon>Alveolata</taxon>
        <taxon>Dinophyceae</taxon>
        <taxon>Prorocentrales</taxon>
        <taxon>Prorocentraceae</taxon>
        <taxon>Prorocentrum</taxon>
    </lineage>
</organism>
<evidence type="ECO:0000313" key="2">
    <source>
        <dbReference type="Proteomes" id="UP001189429"/>
    </source>
</evidence>
<evidence type="ECO:0000313" key="1">
    <source>
        <dbReference type="EMBL" id="CAK0888527.1"/>
    </source>
</evidence>
<name>A0ABN9WT84_9DINO</name>
<dbReference type="EMBL" id="CAUYUJ010019087">
    <property type="protein sequence ID" value="CAK0888527.1"/>
    <property type="molecule type" value="Genomic_DNA"/>
</dbReference>
<keyword evidence="2" id="KW-1185">Reference proteome</keyword>
<sequence>MAAEGLVWVASHAYPSLRLWDGERRHLCLLPRMPWLAQRFAEEGVDAAMLDKGRRVSAQAFTLRGLARVAPGVVQRGPLTQWSEQEQVWDSYFRGPTDSHSVRVTDVWAVLEGCCRTTVGVFRLRPEPWNALGAVQRHVPA</sequence>
<dbReference type="Proteomes" id="UP001189429">
    <property type="component" value="Unassembled WGS sequence"/>
</dbReference>
<comment type="caution">
    <text evidence="1">The sequence shown here is derived from an EMBL/GenBank/DDBJ whole genome shotgun (WGS) entry which is preliminary data.</text>
</comment>
<protein>
    <submittedName>
        <fullName evidence="1">Uncharacterized protein</fullName>
    </submittedName>
</protein>
<accession>A0ABN9WT84</accession>